<name>A0A2K2H8Z2_9BACT</name>
<dbReference type="OrthoDB" id="7052127at2"/>
<dbReference type="Proteomes" id="UP000236340">
    <property type="component" value="Unassembled WGS sequence"/>
</dbReference>
<proteinExistence type="predicted"/>
<dbReference type="AlphaFoldDB" id="A0A2K2H8Z2"/>
<gene>
    <name evidence="1" type="ORF">C2E25_11345</name>
</gene>
<accession>A0A2K2H8Z2</accession>
<reference evidence="1 2" key="1">
    <citation type="journal article" date="2018" name="Genome Announc.">
        <title>Genome Sequence of Geothermobacter sp. HR-1 Iron Reducer from the Loihi Seamount.</title>
        <authorList>
            <person name="Smith H."/>
            <person name="Abuyen K."/>
            <person name="Tremblay J."/>
            <person name="Savalia P."/>
            <person name="Perez-Rodriguez I."/>
            <person name="Emerson D."/>
            <person name="Tully B."/>
            <person name="Amend J."/>
        </authorList>
    </citation>
    <scope>NUCLEOTIDE SEQUENCE [LARGE SCALE GENOMIC DNA]</scope>
    <source>
        <strain evidence="1 2">HR-1</strain>
    </source>
</reference>
<sequence length="1157" mass="132326">MYFDQKTKIRLHGLEKSLQQAIRQGEFPFLGHYADCLYEVLKESIAAGLKATGRPLRLYLDCLQRWPAVFATYLIQYVAEGFGTHGNHEVYPFIQKALKTELTLREKEKLWEAVRSACLRLGMSVSPRRSGSNYMVEEYLRQAGVPLRYVEELAQQMSSHAGDVGCPDDDDPASILLWQQGLRHRVRYMSKSVQKAIEADDEGFYTRLFLKIRDGLYLPDENSPEIEKRLALGLEKSQAKTHSGQSPVLAIPKILFRDGLLGVELPPGEDSTWRVECNGCKEEHAGLLEARFVPFSESLPGKVAVSDLHSGKQTSAELWEDDRNNRFLVFSENGDLKGRGRLGQEEALLLEPGEYDLLLRFEPSNLDDQLECLADEHELFVYRMSLDPAGSFEIQRGPARACFKADTKPALVWTGQKYRGVQGNELFASHGLCLDVKVPEELFVDADTRYVLKLQPGTLGPAVEVPVCFEDGGRFRIDMEDYCTQWSPGLTRLLVELKREGFQRAETRSAINVWNGLKGVRNRTQFICTKLPPETNLLFPECDNVKVDHDNGLITFRNEDQRLFRMVFQVTDRRKQPFTWSVPGVFMQLLDYQDQGTIERPLKKGSTLSVSVRSREVLEIFSSSNGVFQLGKYRKPADFDRVGRVRIPLAGLVDFLGPGADTLIFIDHNSQVHEDLLRLVAPHQILDFRTSQHVDKYVLRFSTRDEVEEVSLIIKDMITGWKKELSVRCNASKVQGDGSFSVWLSCSSSRQDMTHEHELEFFLENWPNGAWIISLSGKINGRWGRFSNVRNDHYAVGLPVVGNQIYKSAEVNWSYIKDLSTAEKENILKRIHRRLLDCYAPEAWREIEWLGFLWARLTDEFADEETPRLRIITLAEEVHDDSSDPSWVPLFSLVSKFPKLYSQLGKTYRNLPNRRQLMSLKCLMVLGEMKYGVLPLLQNGTLNNMAAFGFSNPREMQLGRPPKKFSLSGFEEALKMEDLSERLRLLRQHEWQPGEGDYLGALHYRFASEKLTQNYRASMTGNEYRRGKALSLCRNLRTISLQGAPSHLTSGPGFLNLSTAIYDEEAQISVEEDHIEHITRFLSHYARACRWEIRCPGTLETVQQKAIEHLGSKEDFDLVLGYLLVLGKDLFMFYLMMWEAAFKADVDHQEGVIYVRQ</sequence>
<evidence type="ECO:0000313" key="2">
    <source>
        <dbReference type="Proteomes" id="UP000236340"/>
    </source>
</evidence>
<evidence type="ECO:0000313" key="1">
    <source>
        <dbReference type="EMBL" id="PNU19690.1"/>
    </source>
</evidence>
<organism evidence="1 2">
    <name type="scientific">Geothermobacter hydrogeniphilus</name>
    <dbReference type="NCBI Taxonomy" id="1969733"/>
    <lineage>
        <taxon>Bacteria</taxon>
        <taxon>Pseudomonadati</taxon>
        <taxon>Thermodesulfobacteriota</taxon>
        <taxon>Desulfuromonadia</taxon>
        <taxon>Desulfuromonadales</taxon>
        <taxon>Geothermobacteraceae</taxon>
        <taxon>Geothermobacter</taxon>
    </lineage>
</organism>
<dbReference type="EMBL" id="PPFX01000025">
    <property type="protein sequence ID" value="PNU19690.1"/>
    <property type="molecule type" value="Genomic_DNA"/>
</dbReference>
<dbReference type="RefSeq" id="WP_103115849.1">
    <property type="nucleotide sequence ID" value="NZ_PPFX01000025.1"/>
</dbReference>
<comment type="caution">
    <text evidence="1">The sequence shown here is derived from an EMBL/GenBank/DDBJ whole genome shotgun (WGS) entry which is preliminary data.</text>
</comment>
<protein>
    <submittedName>
        <fullName evidence="1">Uncharacterized protein</fullName>
    </submittedName>
</protein>